<name>A0A7W6ZNU2_9HYPH</name>
<organism evidence="1 2">
    <name type="scientific">Rhizobium leucaenae</name>
    <dbReference type="NCBI Taxonomy" id="29450"/>
    <lineage>
        <taxon>Bacteria</taxon>
        <taxon>Pseudomonadati</taxon>
        <taxon>Pseudomonadota</taxon>
        <taxon>Alphaproteobacteria</taxon>
        <taxon>Hyphomicrobiales</taxon>
        <taxon>Rhizobiaceae</taxon>
        <taxon>Rhizobium/Agrobacterium group</taxon>
        <taxon>Rhizobium</taxon>
    </lineage>
</organism>
<protein>
    <submittedName>
        <fullName evidence="1">Uncharacterized protein</fullName>
    </submittedName>
</protein>
<sequence>MIGPNRLEVGRKPVDQISALSSMSNVDRRFKHKGVTVTLFREPLRYILDAEL</sequence>
<accession>A0A7W6ZNU2</accession>
<evidence type="ECO:0000313" key="2">
    <source>
        <dbReference type="Proteomes" id="UP000543836"/>
    </source>
</evidence>
<dbReference type="EMBL" id="JACIIG010000001">
    <property type="protein sequence ID" value="MBB4565946.1"/>
    <property type="molecule type" value="Genomic_DNA"/>
</dbReference>
<comment type="caution">
    <text evidence="1">The sequence shown here is derived from an EMBL/GenBank/DDBJ whole genome shotgun (WGS) entry which is preliminary data.</text>
</comment>
<proteinExistence type="predicted"/>
<dbReference type="AlphaFoldDB" id="A0A7W6ZNU2"/>
<evidence type="ECO:0000313" key="1">
    <source>
        <dbReference type="EMBL" id="MBB4565946.1"/>
    </source>
</evidence>
<dbReference type="Proteomes" id="UP000543836">
    <property type="component" value="Unassembled WGS sequence"/>
</dbReference>
<keyword evidence="2" id="KW-1185">Reference proteome</keyword>
<gene>
    <name evidence="1" type="ORF">GGE60_000034</name>
</gene>
<reference evidence="1 2" key="1">
    <citation type="submission" date="2020-08" db="EMBL/GenBank/DDBJ databases">
        <title>Genomic Encyclopedia of Type Strains, Phase IV (KMG-V): Genome sequencing to study the core and pangenomes of soil and plant-associated prokaryotes.</title>
        <authorList>
            <person name="Whitman W."/>
        </authorList>
    </citation>
    <scope>NUCLEOTIDE SEQUENCE [LARGE SCALE GENOMIC DNA]</scope>
    <source>
        <strain evidence="1 2">SEMIA 492</strain>
    </source>
</reference>